<keyword evidence="2" id="KW-1185">Reference proteome</keyword>
<sequence>MYLLYLRDRATRKRIDVFEEWQQTLQAEQEALNVHGALGHLKDEKHSKKKSS</sequence>
<evidence type="ECO:0000313" key="2">
    <source>
        <dbReference type="Proteomes" id="UP001311915"/>
    </source>
</evidence>
<dbReference type="AlphaFoldDB" id="A0AAV9KYE2"/>
<proteinExistence type="predicted"/>
<dbReference type="EMBL" id="JAWPEI010000008">
    <property type="protein sequence ID" value="KAK4718403.1"/>
    <property type="molecule type" value="Genomic_DNA"/>
</dbReference>
<evidence type="ECO:0000313" key="1">
    <source>
        <dbReference type="EMBL" id="KAK4718403.1"/>
    </source>
</evidence>
<accession>A0AAV9KYE2</accession>
<name>A0AAV9KYE2_9SOLN</name>
<reference evidence="1 2" key="1">
    <citation type="submission" date="2023-10" db="EMBL/GenBank/DDBJ databases">
        <title>Genome-Wide Identification Analysis in wild type Solanum Pinnatisectum Reveals Some Genes Defensing Phytophthora Infestans.</title>
        <authorList>
            <person name="Sun C."/>
        </authorList>
    </citation>
    <scope>NUCLEOTIDE SEQUENCE [LARGE SCALE GENOMIC DNA]</scope>
    <source>
        <strain evidence="1">LQN</strain>
        <tissue evidence="1">Leaf</tissue>
    </source>
</reference>
<protein>
    <submittedName>
        <fullName evidence="1">Uncharacterized protein</fullName>
    </submittedName>
</protein>
<organism evidence="1 2">
    <name type="scientific">Solanum pinnatisectum</name>
    <name type="common">tansyleaf nightshade</name>
    <dbReference type="NCBI Taxonomy" id="50273"/>
    <lineage>
        <taxon>Eukaryota</taxon>
        <taxon>Viridiplantae</taxon>
        <taxon>Streptophyta</taxon>
        <taxon>Embryophyta</taxon>
        <taxon>Tracheophyta</taxon>
        <taxon>Spermatophyta</taxon>
        <taxon>Magnoliopsida</taxon>
        <taxon>eudicotyledons</taxon>
        <taxon>Gunneridae</taxon>
        <taxon>Pentapetalae</taxon>
        <taxon>asterids</taxon>
        <taxon>lamiids</taxon>
        <taxon>Solanales</taxon>
        <taxon>Solanaceae</taxon>
        <taxon>Solanoideae</taxon>
        <taxon>Solaneae</taxon>
        <taxon>Solanum</taxon>
    </lineage>
</organism>
<gene>
    <name evidence="1" type="ORF">R3W88_016741</name>
</gene>
<dbReference type="Proteomes" id="UP001311915">
    <property type="component" value="Unassembled WGS sequence"/>
</dbReference>
<comment type="caution">
    <text evidence="1">The sequence shown here is derived from an EMBL/GenBank/DDBJ whole genome shotgun (WGS) entry which is preliminary data.</text>
</comment>